<dbReference type="Gene3D" id="2.40.30.170">
    <property type="match status" value="1"/>
</dbReference>
<evidence type="ECO:0000259" key="5">
    <source>
        <dbReference type="Pfam" id="PF25881"/>
    </source>
</evidence>
<dbReference type="InterPro" id="IPR059052">
    <property type="entry name" value="HH_YbhG-like"/>
</dbReference>
<keyword evidence="4" id="KW-0472">Membrane</keyword>
<gene>
    <name evidence="7" type="ordered locus">Acid_1656</name>
</gene>
<dbReference type="NCBIfam" id="TIGR01730">
    <property type="entry name" value="RND_mfp"/>
    <property type="match status" value="1"/>
</dbReference>
<dbReference type="KEGG" id="sus:Acid_1656"/>
<name>Q028B1_SOLUE</name>
<dbReference type="PANTHER" id="PTHR32347">
    <property type="entry name" value="EFFLUX SYSTEM COMPONENT YKNX-RELATED"/>
    <property type="match status" value="1"/>
</dbReference>
<dbReference type="Pfam" id="PF25954">
    <property type="entry name" value="Beta-barrel_RND_2"/>
    <property type="match status" value="1"/>
</dbReference>
<dbReference type="InterPro" id="IPR050465">
    <property type="entry name" value="UPF0194_transport"/>
</dbReference>
<evidence type="ECO:0000313" key="7">
    <source>
        <dbReference type="EMBL" id="ABJ82646.1"/>
    </source>
</evidence>
<comment type="subcellular location">
    <subcellularLocation>
        <location evidence="1">Cell envelope</location>
    </subcellularLocation>
</comment>
<accession>Q028B1</accession>
<evidence type="ECO:0000256" key="1">
    <source>
        <dbReference type="ARBA" id="ARBA00004196"/>
    </source>
</evidence>
<dbReference type="InterPro" id="IPR058792">
    <property type="entry name" value="Beta-barrel_RND_2"/>
</dbReference>
<protein>
    <submittedName>
        <fullName evidence="7">Efflux transporter, RND family, MFP subunit</fullName>
    </submittedName>
</protein>
<evidence type="ECO:0000256" key="2">
    <source>
        <dbReference type="ARBA" id="ARBA00009477"/>
    </source>
</evidence>
<dbReference type="Gene3D" id="1.10.287.470">
    <property type="entry name" value="Helix hairpin bin"/>
    <property type="match status" value="2"/>
</dbReference>
<proteinExistence type="inferred from homology"/>
<dbReference type="Gene3D" id="2.40.420.20">
    <property type="match status" value="1"/>
</dbReference>
<dbReference type="SUPFAM" id="SSF111369">
    <property type="entry name" value="HlyD-like secretion proteins"/>
    <property type="match status" value="2"/>
</dbReference>
<dbReference type="eggNOG" id="COG0845">
    <property type="taxonomic scope" value="Bacteria"/>
</dbReference>
<dbReference type="Gene3D" id="2.40.50.100">
    <property type="match status" value="1"/>
</dbReference>
<dbReference type="InParanoid" id="Q028B1"/>
<feature type="domain" description="CusB-like beta-barrel" evidence="6">
    <location>
        <begin position="292"/>
        <end position="365"/>
    </location>
</feature>
<organism evidence="7">
    <name type="scientific">Solibacter usitatus (strain Ellin6076)</name>
    <dbReference type="NCBI Taxonomy" id="234267"/>
    <lineage>
        <taxon>Bacteria</taxon>
        <taxon>Pseudomonadati</taxon>
        <taxon>Acidobacteriota</taxon>
        <taxon>Terriglobia</taxon>
        <taxon>Bryobacterales</taxon>
        <taxon>Solibacteraceae</taxon>
        <taxon>Candidatus Solibacter</taxon>
    </lineage>
</organism>
<dbReference type="PANTHER" id="PTHR32347:SF23">
    <property type="entry name" value="BLL5650 PROTEIN"/>
    <property type="match status" value="1"/>
</dbReference>
<dbReference type="AlphaFoldDB" id="Q028B1"/>
<keyword evidence="4" id="KW-0812">Transmembrane</keyword>
<dbReference type="OrthoDB" id="9809068at2"/>
<dbReference type="FunFam" id="2.40.30.170:FF:000010">
    <property type="entry name" value="Efflux RND transporter periplasmic adaptor subunit"/>
    <property type="match status" value="1"/>
</dbReference>
<dbReference type="STRING" id="234267.Acid_1656"/>
<dbReference type="GO" id="GO:0016020">
    <property type="term" value="C:membrane"/>
    <property type="evidence" value="ECO:0007669"/>
    <property type="project" value="InterPro"/>
</dbReference>
<dbReference type="Pfam" id="PF25881">
    <property type="entry name" value="HH_YBHG"/>
    <property type="match status" value="1"/>
</dbReference>
<feature type="domain" description="YbhG-like alpha-helical hairpin" evidence="5">
    <location>
        <begin position="116"/>
        <end position="245"/>
    </location>
</feature>
<dbReference type="GO" id="GO:0030313">
    <property type="term" value="C:cell envelope"/>
    <property type="evidence" value="ECO:0007669"/>
    <property type="project" value="UniProtKB-SubCell"/>
</dbReference>
<evidence type="ECO:0000259" key="6">
    <source>
        <dbReference type="Pfam" id="PF25954"/>
    </source>
</evidence>
<keyword evidence="3" id="KW-0175">Coiled coil</keyword>
<evidence type="ECO:0000256" key="3">
    <source>
        <dbReference type="ARBA" id="ARBA00023054"/>
    </source>
</evidence>
<dbReference type="EMBL" id="CP000473">
    <property type="protein sequence ID" value="ABJ82646.1"/>
    <property type="molecule type" value="Genomic_DNA"/>
</dbReference>
<evidence type="ECO:0000256" key="4">
    <source>
        <dbReference type="SAM" id="Phobius"/>
    </source>
</evidence>
<dbReference type="HOGENOM" id="CLU_018816_14_1_0"/>
<reference evidence="7" key="1">
    <citation type="submission" date="2006-10" db="EMBL/GenBank/DDBJ databases">
        <title>Complete sequence of Solibacter usitatus Ellin6076.</title>
        <authorList>
            <consortium name="US DOE Joint Genome Institute"/>
            <person name="Copeland A."/>
            <person name="Lucas S."/>
            <person name="Lapidus A."/>
            <person name="Barry K."/>
            <person name="Detter J.C."/>
            <person name="Glavina del Rio T."/>
            <person name="Hammon N."/>
            <person name="Israni S."/>
            <person name="Dalin E."/>
            <person name="Tice H."/>
            <person name="Pitluck S."/>
            <person name="Thompson L.S."/>
            <person name="Brettin T."/>
            <person name="Bruce D."/>
            <person name="Han C."/>
            <person name="Tapia R."/>
            <person name="Gilna P."/>
            <person name="Schmutz J."/>
            <person name="Larimer F."/>
            <person name="Land M."/>
            <person name="Hauser L."/>
            <person name="Kyrpides N."/>
            <person name="Mikhailova N."/>
            <person name="Janssen P.H."/>
            <person name="Kuske C.R."/>
            <person name="Richardson P."/>
        </authorList>
    </citation>
    <scope>NUCLEOTIDE SEQUENCE</scope>
    <source>
        <strain evidence="7">Ellin6076</strain>
    </source>
</reference>
<sequence>MDEELKSLQINRSKRRSTEPSRWAARWIVTGIVVFLLLGAWRVLSSDKFNSAPEVEVTRVRSISAASAPEGVILNATGYIVAAHKIEVAAKVVGKVKWIGVDKGDHVTEGQVLVRLEDDEYQAQLLQAKGNLVSLQAKLAEATNGSRPEEVAAALANVHTAESDLDNAKVTLDRNRLLLKNGVVAQQVVDDAQARYDNALHRVASLQKSFELVKLGPRQEQIDSLRGQVDQARGALVYAETNLANTIIRAPVTGTILERAVEKGEFVTTSFVGDRGAKGYVVSLADLNDLEVELDIAQNDFAKLHAGQHGAVTTDAFPDRKYDGFIKEISPEANRQKATVQIKVKVAQPDNYLRPEMNASVAFASDANSDAPAGASAKPVVIVPSTALRDGAVFVFLDGKAVRRSVKTGATSPQGIRVEEGLVGGEDLILNPPTALKNGDKVRQKA</sequence>
<comment type="similarity">
    <text evidence="2">Belongs to the membrane fusion protein (MFP) (TC 8.A.1) family.</text>
</comment>
<dbReference type="InterPro" id="IPR006143">
    <property type="entry name" value="RND_pump_MFP"/>
</dbReference>
<dbReference type="GO" id="GO:0022857">
    <property type="term" value="F:transmembrane transporter activity"/>
    <property type="evidence" value="ECO:0007669"/>
    <property type="project" value="InterPro"/>
</dbReference>
<keyword evidence="4" id="KW-1133">Transmembrane helix</keyword>
<feature type="transmembrane region" description="Helical" evidence="4">
    <location>
        <begin position="23"/>
        <end position="44"/>
    </location>
</feature>